<accession>A0ABX1QCC4</accession>
<sequence length="437" mass="47730">MFIRPLVLLLSLLLVAPCFAGQNDNYPFTVESEPEGDGHRIVARNNGPAPVSVKVALLYSVYATPDRRFPVFAVVPPNGGVLYLGRFKRTMSGVGYSFRYQSSWMLGDLNARQSPDALYRLPFRDGSAYRIGQAPGGPITTHHSPGSAYAVDIGMPQDVPVLATRDGTVIYTEANQKYGGKSPDLLDKANEVRIQHADGTIAVYAHLAHGGVYVYPGQRVRVGEQIGLVGSTGYSSGPHLHFAVQKVVRNGDELGMESLPFQFYVGNPPAAFFPQFGVLARADYSSPGRVPGTTAETRGGASPSAGPTSGIVSAPVSEALISLEVPAQIRSYLRAIPAWQWFAGMVGLVVSLLLLDKRRTARRQRDAFVFREPSMRGRPAAEPVFHGLSAWDKLIVVCGGDRKKAERLMEYEYRKAPSISNDEAALRAWERLQRDRR</sequence>
<evidence type="ECO:0000256" key="3">
    <source>
        <dbReference type="SAM" id="SignalP"/>
    </source>
</evidence>
<feature type="transmembrane region" description="Helical" evidence="2">
    <location>
        <begin position="338"/>
        <end position="355"/>
    </location>
</feature>
<dbReference type="EMBL" id="WTVQ01000010">
    <property type="protein sequence ID" value="NMG74755.1"/>
    <property type="molecule type" value="Genomic_DNA"/>
</dbReference>
<keyword evidence="6" id="KW-1185">Reference proteome</keyword>
<evidence type="ECO:0000256" key="1">
    <source>
        <dbReference type="SAM" id="MobiDB-lite"/>
    </source>
</evidence>
<dbReference type="InterPro" id="IPR050570">
    <property type="entry name" value="Cell_wall_metabolism_enzyme"/>
</dbReference>
<proteinExistence type="predicted"/>
<feature type="chain" id="PRO_5046443172" evidence="3">
    <location>
        <begin position="21"/>
        <end position="437"/>
    </location>
</feature>
<gene>
    <name evidence="5" type="ORF">GPA25_08260</name>
</gene>
<dbReference type="Proteomes" id="UP000648984">
    <property type="component" value="Unassembled WGS sequence"/>
</dbReference>
<feature type="domain" description="M23ase beta-sheet core" evidence="4">
    <location>
        <begin position="149"/>
        <end position="246"/>
    </location>
</feature>
<dbReference type="PANTHER" id="PTHR21666">
    <property type="entry name" value="PEPTIDASE-RELATED"/>
    <property type="match status" value="1"/>
</dbReference>
<dbReference type="SUPFAM" id="SSF51261">
    <property type="entry name" value="Duplicated hybrid motif"/>
    <property type="match status" value="1"/>
</dbReference>
<evidence type="ECO:0000313" key="5">
    <source>
        <dbReference type="EMBL" id="NMG74755.1"/>
    </source>
</evidence>
<feature type="signal peptide" evidence="3">
    <location>
        <begin position="1"/>
        <end position="20"/>
    </location>
</feature>
<keyword evidence="2" id="KW-0472">Membrane</keyword>
<reference evidence="5 6" key="1">
    <citation type="submission" date="2019-12" db="EMBL/GenBank/DDBJ databases">
        <title>Comparative genomics gives insights into the taxonomy of the Azoarcus-Aromatoleum group and reveals separate origins of nif in the plant-associated Azoarcus and non-plant-associated Aromatoleum sub-groups.</title>
        <authorList>
            <person name="Lafos M."/>
            <person name="Maluk M."/>
            <person name="Batista M."/>
            <person name="Junghare M."/>
            <person name="Carmona M."/>
            <person name="Faoro H."/>
            <person name="Cruz L.M."/>
            <person name="Battistoni F."/>
            <person name="De Souza E."/>
            <person name="Pedrosa F."/>
            <person name="Chen W.-M."/>
            <person name="Poole P.S."/>
            <person name="Dixon R.A."/>
            <person name="James E.K."/>
        </authorList>
    </citation>
    <scope>NUCLEOTIDE SEQUENCE [LARGE SCALE GENOMIC DNA]</scope>
    <source>
        <strain evidence="5 6">22Lin</strain>
    </source>
</reference>
<keyword evidence="2" id="KW-0812">Transmembrane</keyword>
<dbReference type="Gene3D" id="2.70.70.10">
    <property type="entry name" value="Glucose Permease (Domain IIA)"/>
    <property type="match status" value="1"/>
</dbReference>
<dbReference type="InterPro" id="IPR016047">
    <property type="entry name" value="M23ase_b-sheet_dom"/>
</dbReference>
<evidence type="ECO:0000259" key="4">
    <source>
        <dbReference type="Pfam" id="PF01551"/>
    </source>
</evidence>
<keyword evidence="3" id="KW-0732">Signal</keyword>
<name>A0ABX1QCC4_9RHOO</name>
<dbReference type="CDD" id="cd12797">
    <property type="entry name" value="M23_peptidase"/>
    <property type="match status" value="1"/>
</dbReference>
<dbReference type="InterPro" id="IPR011055">
    <property type="entry name" value="Dup_hybrid_motif"/>
</dbReference>
<organism evidence="5 6">
    <name type="scientific">Aromatoleum diolicum</name>
    <dbReference type="NCBI Taxonomy" id="75796"/>
    <lineage>
        <taxon>Bacteria</taxon>
        <taxon>Pseudomonadati</taxon>
        <taxon>Pseudomonadota</taxon>
        <taxon>Betaproteobacteria</taxon>
        <taxon>Rhodocyclales</taxon>
        <taxon>Rhodocyclaceae</taxon>
        <taxon>Aromatoleum</taxon>
    </lineage>
</organism>
<protein>
    <submittedName>
        <fullName evidence="5">Peptidoglycan DD-metalloendopeptidase family protein</fullName>
    </submittedName>
</protein>
<dbReference type="RefSeq" id="WP_169259896.1">
    <property type="nucleotide sequence ID" value="NZ_WTVQ01000010.1"/>
</dbReference>
<dbReference type="Pfam" id="PF01551">
    <property type="entry name" value="Peptidase_M23"/>
    <property type="match status" value="1"/>
</dbReference>
<comment type="caution">
    <text evidence="5">The sequence shown here is derived from an EMBL/GenBank/DDBJ whole genome shotgun (WGS) entry which is preliminary data.</text>
</comment>
<dbReference type="PANTHER" id="PTHR21666:SF294">
    <property type="entry name" value="PEPTIDASE M23"/>
    <property type="match status" value="1"/>
</dbReference>
<evidence type="ECO:0000256" key="2">
    <source>
        <dbReference type="SAM" id="Phobius"/>
    </source>
</evidence>
<feature type="region of interest" description="Disordered" evidence="1">
    <location>
        <begin position="288"/>
        <end position="308"/>
    </location>
</feature>
<evidence type="ECO:0000313" key="6">
    <source>
        <dbReference type="Proteomes" id="UP000648984"/>
    </source>
</evidence>
<feature type="compositionally biased region" description="Low complexity" evidence="1">
    <location>
        <begin position="299"/>
        <end position="308"/>
    </location>
</feature>
<keyword evidence="2" id="KW-1133">Transmembrane helix</keyword>